<comment type="similarity">
    <text evidence="1">Belongs to the ParB family.</text>
</comment>
<reference evidence="5" key="1">
    <citation type="submission" date="2016-10" db="EMBL/GenBank/DDBJ databases">
        <authorList>
            <person name="Varghese N."/>
            <person name="Submissions S."/>
        </authorList>
    </citation>
    <scope>NUCLEOTIDE SEQUENCE [LARGE SCALE GENOMIC DNA]</scope>
    <source>
        <strain evidence="5">DSM 25329</strain>
    </source>
</reference>
<evidence type="ECO:0000256" key="1">
    <source>
        <dbReference type="ARBA" id="ARBA00006295"/>
    </source>
</evidence>
<dbReference type="RefSeq" id="WP_090153568.1">
    <property type="nucleotide sequence ID" value="NZ_FNAN01000011.1"/>
</dbReference>
<feature type="region of interest" description="Disordered" evidence="2">
    <location>
        <begin position="1"/>
        <end position="20"/>
    </location>
</feature>
<evidence type="ECO:0000313" key="5">
    <source>
        <dbReference type="Proteomes" id="UP000198748"/>
    </source>
</evidence>
<dbReference type="InterPro" id="IPR004437">
    <property type="entry name" value="ParB/RepB/Spo0J"/>
</dbReference>
<dbReference type="AlphaFoldDB" id="A0A1G7MC72"/>
<dbReference type="InterPro" id="IPR036086">
    <property type="entry name" value="ParB/Sulfiredoxin_sf"/>
</dbReference>
<dbReference type="Pfam" id="PF17762">
    <property type="entry name" value="HTH_ParB"/>
    <property type="match status" value="1"/>
</dbReference>
<evidence type="ECO:0000256" key="2">
    <source>
        <dbReference type="SAM" id="MobiDB-lite"/>
    </source>
</evidence>
<dbReference type="SMART" id="SM00470">
    <property type="entry name" value="ParB"/>
    <property type="match status" value="1"/>
</dbReference>
<dbReference type="GO" id="GO:0003677">
    <property type="term" value="F:DNA binding"/>
    <property type="evidence" value="ECO:0007669"/>
    <property type="project" value="InterPro"/>
</dbReference>
<dbReference type="Proteomes" id="UP000198748">
    <property type="component" value="Unassembled WGS sequence"/>
</dbReference>
<dbReference type="GO" id="GO:0005694">
    <property type="term" value="C:chromosome"/>
    <property type="evidence" value="ECO:0007669"/>
    <property type="project" value="TreeGrafter"/>
</dbReference>
<dbReference type="Pfam" id="PF02195">
    <property type="entry name" value="ParB_N"/>
    <property type="match status" value="1"/>
</dbReference>
<dbReference type="GO" id="GO:0007059">
    <property type="term" value="P:chromosome segregation"/>
    <property type="evidence" value="ECO:0007669"/>
    <property type="project" value="TreeGrafter"/>
</dbReference>
<organism evidence="4 5">
    <name type="scientific">Dyadobacter soli</name>
    <dbReference type="NCBI Taxonomy" id="659014"/>
    <lineage>
        <taxon>Bacteria</taxon>
        <taxon>Pseudomonadati</taxon>
        <taxon>Bacteroidota</taxon>
        <taxon>Cytophagia</taxon>
        <taxon>Cytophagales</taxon>
        <taxon>Spirosomataceae</taxon>
        <taxon>Dyadobacter</taxon>
    </lineage>
</organism>
<dbReference type="EMBL" id="FNAN01000011">
    <property type="protein sequence ID" value="SDF59408.1"/>
    <property type="molecule type" value="Genomic_DNA"/>
</dbReference>
<evidence type="ECO:0000313" key="4">
    <source>
        <dbReference type="EMBL" id="SDF59408.1"/>
    </source>
</evidence>
<dbReference type="STRING" id="659014.SAMN04487996_111222"/>
<feature type="domain" description="ParB-like N-terminal" evidence="3">
    <location>
        <begin position="30"/>
        <end position="120"/>
    </location>
</feature>
<name>A0A1G7MC72_9BACT</name>
<protein>
    <submittedName>
        <fullName evidence="4">ParB/RepB/Spo0J family partition protein</fullName>
    </submittedName>
</protein>
<feature type="compositionally biased region" description="Low complexity" evidence="2">
    <location>
        <begin position="1"/>
        <end position="11"/>
    </location>
</feature>
<dbReference type="PANTHER" id="PTHR33375">
    <property type="entry name" value="CHROMOSOME-PARTITIONING PROTEIN PARB-RELATED"/>
    <property type="match status" value="1"/>
</dbReference>
<dbReference type="Gene3D" id="1.10.10.2830">
    <property type="match status" value="1"/>
</dbReference>
<dbReference type="SUPFAM" id="SSF110849">
    <property type="entry name" value="ParB/Sulfiredoxin"/>
    <property type="match status" value="1"/>
</dbReference>
<dbReference type="InterPro" id="IPR003115">
    <property type="entry name" value="ParB_N"/>
</dbReference>
<evidence type="ECO:0000259" key="3">
    <source>
        <dbReference type="SMART" id="SM00470"/>
    </source>
</evidence>
<accession>A0A1G7MC72</accession>
<keyword evidence="5" id="KW-1185">Reference proteome</keyword>
<dbReference type="SUPFAM" id="SSF109709">
    <property type="entry name" value="KorB DNA-binding domain-like"/>
    <property type="match status" value="1"/>
</dbReference>
<sequence>MKTNSKAAAQRKAAKKPVPTERLIESAQLQRVPAGQIELSRFNYRKHVDQNALEEFAQELAIHGVLSPLLVRHSPAGGYELVAGERRLLAARIAGLEQVPVLVTDLTDEQAREVQLVENLQRENPHPLHEAQAIQHMQQSGKSIEQIAARLGKSKKFIYTRIKLSGLIEAHQNILMAGKMGVQQAYEIASLSAPTQQQIFAQFCQNWQDQDFRMPSGHQISRFRCDLSRAPFNINDDELLSDKGACTSCPLNSTALSSLFPELAGNATCSGWECFQRKRSAHLARKIKELTRDFQPQAIVYTHTAQLEEIAHVLSGFEGLSSLPQYAKWGLSEILPPRMPEREHFIEQGSQDLTGDTEQLFMAALDDYEADLSGYETVIGSSDCMAALLIGDNSVRTGYFRQTEKSNANRQAPVSAKQFQLAARQGGLTRQVV</sequence>
<gene>
    <name evidence="4" type="ORF">SAMN04487996_111222</name>
</gene>
<dbReference type="OrthoDB" id="9796891at2"/>
<dbReference type="InterPro" id="IPR050336">
    <property type="entry name" value="Chromosome_partition/occlusion"/>
</dbReference>
<dbReference type="InterPro" id="IPR041468">
    <property type="entry name" value="HTH_ParB/Spo0J"/>
</dbReference>
<dbReference type="NCBIfam" id="TIGR00180">
    <property type="entry name" value="parB_part"/>
    <property type="match status" value="1"/>
</dbReference>
<proteinExistence type="inferred from homology"/>
<dbReference type="PANTHER" id="PTHR33375:SF7">
    <property type="entry name" value="CHROMOSOME 2-PARTITIONING PROTEIN PARB-RELATED"/>
    <property type="match status" value="1"/>
</dbReference>
<dbReference type="Gene3D" id="3.90.1530.30">
    <property type="match status" value="1"/>
</dbReference>